<keyword evidence="4" id="KW-1015">Disulfide bond</keyword>
<dbReference type="InterPro" id="IPR036249">
    <property type="entry name" value="Thioredoxin-like_sf"/>
</dbReference>
<evidence type="ECO:0000256" key="6">
    <source>
        <dbReference type="ARBA" id="ARBA00023284"/>
    </source>
</evidence>
<evidence type="ECO:0000259" key="7">
    <source>
        <dbReference type="PROSITE" id="PS51352"/>
    </source>
</evidence>
<dbReference type="AlphaFoldDB" id="A0A6B2L5M2"/>
<dbReference type="SUPFAM" id="SSF52833">
    <property type="entry name" value="Thioredoxin-like"/>
    <property type="match status" value="3"/>
</dbReference>
<evidence type="ECO:0000256" key="2">
    <source>
        <dbReference type="ARBA" id="ARBA00004319"/>
    </source>
</evidence>
<comment type="catalytic activity">
    <reaction evidence="1">
        <text>Catalyzes the rearrangement of -S-S- bonds in proteins.</text>
        <dbReference type="EC" id="5.3.4.1"/>
    </reaction>
</comment>
<dbReference type="Pfam" id="PF00085">
    <property type="entry name" value="Thioredoxin"/>
    <property type="match status" value="1"/>
</dbReference>
<sequence length="407" mass="46080">MFSVNRVQGGFYEGVSFINSQLSANNFAQDVVMDPSVWVVEFYAPWCPHCKNFQSDFTLAAENLKGIINFGAVDCDVEENKPICGYFKVESLPTIFLFKSYLEGEQVEGKKVWTKNPIKYVGEMKPVSIVKWASQYLLDPFDPVIDITDESSLDQVFKNIQLKNRAILFSDKQKKSNLMRSVAIKFRPDTLTKHWILIGQASNTQTELVSKYEIDSFPKLIIVDDKGKKLDTFAGQFTNSEISDFLKKYAQDAVDPQINPVPPEAQKAEPKPREAKLYHVTDQASFDTSCFQHGLCLIVFLDPQAEEHPSFLETLNSLVSHVPSVQVLWMDGNKHSNLVDAFGVASSFPQAVAYQRKSKRYRNFLGGFSEDQLNEFIILVQSGSSKKGRIATLQEEPKILTEQKEEL</sequence>
<dbReference type="InterPro" id="IPR013766">
    <property type="entry name" value="Thioredoxin_domain"/>
</dbReference>
<evidence type="ECO:0000256" key="5">
    <source>
        <dbReference type="ARBA" id="ARBA00023235"/>
    </source>
</evidence>
<dbReference type="GO" id="GO:0005788">
    <property type="term" value="C:endoplasmic reticulum lumen"/>
    <property type="evidence" value="ECO:0007669"/>
    <property type="project" value="UniProtKB-SubCell"/>
</dbReference>
<comment type="subcellular location">
    <subcellularLocation>
        <location evidence="2">Endoplasmic reticulum lumen</location>
    </subcellularLocation>
</comment>
<dbReference type="PROSITE" id="PS51352">
    <property type="entry name" value="THIOREDOXIN_2"/>
    <property type="match status" value="1"/>
</dbReference>
<keyword evidence="6" id="KW-0676">Redox-active center</keyword>
<dbReference type="EMBL" id="GIBP01003305">
    <property type="protein sequence ID" value="NDV32274.1"/>
    <property type="molecule type" value="Transcribed_RNA"/>
</dbReference>
<reference evidence="8" key="1">
    <citation type="journal article" date="2020" name="J. Eukaryot. Microbiol.">
        <title>De novo Sequencing, Assembly and Annotation of the Transcriptome for the Free-Living Testate Amoeba Arcella intermedia.</title>
        <authorList>
            <person name="Ribeiro G.M."/>
            <person name="Porfirio-Sousa A.L."/>
            <person name="Maurer-Alcala X.X."/>
            <person name="Katz L.A."/>
            <person name="Lahr D.J.G."/>
        </authorList>
    </citation>
    <scope>NUCLEOTIDE SEQUENCE</scope>
</reference>
<dbReference type="InterPro" id="IPR057305">
    <property type="entry name" value="Thioredox_PDIA6_C"/>
</dbReference>
<protein>
    <recommendedName>
        <fullName evidence="3">protein disulfide-isomerase</fullName>
        <ecNumber evidence="3">5.3.4.1</ecNumber>
    </recommendedName>
</protein>
<evidence type="ECO:0000256" key="4">
    <source>
        <dbReference type="ARBA" id="ARBA00023157"/>
    </source>
</evidence>
<dbReference type="EC" id="5.3.4.1" evidence="3"/>
<dbReference type="CDD" id="cd02961">
    <property type="entry name" value="PDI_a_family"/>
    <property type="match status" value="1"/>
</dbReference>
<dbReference type="Pfam" id="PF24541">
    <property type="entry name" value="Thioredox_PDIA6_C"/>
    <property type="match status" value="1"/>
</dbReference>
<dbReference type="Gene3D" id="3.40.30.10">
    <property type="entry name" value="Glutaredoxin"/>
    <property type="match status" value="3"/>
</dbReference>
<name>A0A6B2L5M2_9EUKA</name>
<keyword evidence="5" id="KW-0413">Isomerase</keyword>
<dbReference type="GO" id="GO:0015035">
    <property type="term" value="F:protein-disulfide reductase activity"/>
    <property type="evidence" value="ECO:0007669"/>
    <property type="project" value="TreeGrafter"/>
</dbReference>
<evidence type="ECO:0000313" key="8">
    <source>
        <dbReference type="EMBL" id="NDV32274.1"/>
    </source>
</evidence>
<evidence type="ECO:0000256" key="1">
    <source>
        <dbReference type="ARBA" id="ARBA00001182"/>
    </source>
</evidence>
<evidence type="ECO:0000256" key="3">
    <source>
        <dbReference type="ARBA" id="ARBA00012723"/>
    </source>
</evidence>
<dbReference type="PROSITE" id="PS00194">
    <property type="entry name" value="THIOREDOXIN_1"/>
    <property type="match status" value="1"/>
</dbReference>
<dbReference type="PANTHER" id="PTHR45815">
    <property type="entry name" value="PROTEIN DISULFIDE-ISOMERASE A6"/>
    <property type="match status" value="1"/>
</dbReference>
<dbReference type="InterPro" id="IPR017937">
    <property type="entry name" value="Thioredoxin_CS"/>
</dbReference>
<feature type="domain" description="Thioredoxin" evidence="7">
    <location>
        <begin position="1"/>
        <end position="138"/>
    </location>
</feature>
<dbReference type="PANTHER" id="PTHR45815:SF3">
    <property type="entry name" value="PROTEIN DISULFIDE-ISOMERASE A6"/>
    <property type="match status" value="1"/>
</dbReference>
<proteinExistence type="predicted"/>
<accession>A0A6B2L5M2</accession>
<dbReference type="GO" id="GO:0034976">
    <property type="term" value="P:response to endoplasmic reticulum stress"/>
    <property type="evidence" value="ECO:0007669"/>
    <property type="project" value="TreeGrafter"/>
</dbReference>
<organism evidence="8">
    <name type="scientific">Arcella intermedia</name>
    <dbReference type="NCBI Taxonomy" id="1963864"/>
    <lineage>
        <taxon>Eukaryota</taxon>
        <taxon>Amoebozoa</taxon>
        <taxon>Tubulinea</taxon>
        <taxon>Elardia</taxon>
        <taxon>Arcellinida</taxon>
        <taxon>Sphaerothecina</taxon>
        <taxon>Arcellidae</taxon>
        <taxon>Arcella</taxon>
    </lineage>
</organism>
<dbReference type="GO" id="GO:0003756">
    <property type="term" value="F:protein disulfide isomerase activity"/>
    <property type="evidence" value="ECO:0007669"/>
    <property type="project" value="UniProtKB-EC"/>
</dbReference>